<reference evidence="5" key="1">
    <citation type="journal article" date="2020" name="mSystems">
        <title>Genome- and Community-Level Interaction Insights into Carbon Utilization and Element Cycling Functions of Hydrothermarchaeota in Hydrothermal Sediment.</title>
        <authorList>
            <person name="Zhou Z."/>
            <person name="Liu Y."/>
            <person name="Xu W."/>
            <person name="Pan J."/>
            <person name="Luo Z.H."/>
            <person name="Li M."/>
        </authorList>
    </citation>
    <scope>NUCLEOTIDE SEQUENCE [LARGE SCALE GENOMIC DNA]</scope>
    <source>
        <strain evidence="5">SpSt-210</strain>
    </source>
</reference>
<sequence>MAAAGIRSFGKRVASGSRRPARRAPGRRLALVAVGLAAVILAVALLRAPSGSDDLIPRGVTVAGADLGGLTRQQAVQVLETHLARLETAPVTLSFEGRTWQPTLAELGGNIDLERTLDRAMERQSLLARLRTELLGSAPEPVPLYVTLDQRQLDQYLSRLAGEIDRPPSIPQLELRDGQLLLHEPQPGVRVDQGRLRETVIHALQSLQPSAVEIPVQAVPAAYGEQDVETAVAKLRGFLSQPLTLTFEGRTWEIDPETVATLLLLVERPEAPAGQRLAVRFAEEQTANYLGTLLGDLWRPAKDAEVAWDGQRVVPVSESQDGLELDLPAMLAALDEAIERGASEVPVQVKRIEPAISSDNLEELGIRELIGVGETVYAGSSPERAHNIRVAAEYLNGTLIPPGATFSFNEAIGPITEERGYREGYVILAEETVPGIGGGVCQVATTTFRAAFFAGLPFVERHPHRYRVLWYELDGWPVGFDAAIFQPGADLKFQNTTGAHILVQTEVTEEKLYVYLYGTSLGYDVELAGPEIANEVPPPPDVEEVDPSLAPGERRQVEWAKAGMDVTITRVFKRGGQVVQTERFFTRYQPWGNKYLVGPAPAEEPTPVVEEPVPTPGEQTPVDPETGEQPAGEETPAPEEPAASPTPEG</sequence>
<evidence type="ECO:0000313" key="5">
    <source>
        <dbReference type="EMBL" id="HEG90685.1"/>
    </source>
</evidence>
<dbReference type="InterPro" id="IPR011098">
    <property type="entry name" value="G5_dom"/>
</dbReference>
<proteinExistence type="predicted"/>
<gene>
    <name evidence="5" type="ORF">ENP34_04465</name>
</gene>
<dbReference type="AlphaFoldDB" id="A0A831X7Z5"/>
<feature type="domain" description="G5" evidence="4">
    <location>
        <begin position="525"/>
        <end position="601"/>
    </location>
</feature>
<dbReference type="InterPro" id="IPR022029">
    <property type="entry name" value="YoaR-like_PG-bd"/>
</dbReference>
<keyword evidence="3" id="KW-0472">Membrane</keyword>
<protein>
    <recommendedName>
        <fullName evidence="4">G5 domain-containing protein</fullName>
    </recommendedName>
</protein>
<name>A0A831X7Z5_9BACT</name>
<dbReference type="Pfam" id="PF04294">
    <property type="entry name" value="VanW"/>
    <property type="match status" value="1"/>
</dbReference>
<dbReference type="PANTHER" id="PTHR35788:SF1">
    <property type="entry name" value="EXPORTED PROTEIN"/>
    <property type="match status" value="1"/>
</dbReference>
<evidence type="ECO:0000256" key="2">
    <source>
        <dbReference type="SAM" id="MobiDB-lite"/>
    </source>
</evidence>
<evidence type="ECO:0000256" key="1">
    <source>
        <dbReference type="ARBA" id="ARBA00022729"/>
    </source>
</evidence>
<keyword evidence="3" id="KW-1133">Transmembrane helix</keyword>
<dbReference type="SMART" id="SM01208">
    <property type="entry name" value="G5"/>
    <property type="match status" value="1"/>
</dbReference>
<organism evidence="5">
    <name type="scientific">Thermorudis peleae</name>
    <dbReference type="NCBI Taxonomy" id="1382356"/>
    <lineage>
        <taxon>Bacteria</taxon>
        <taxon>Pseudomonadati</taxon>
        <taxon>Thermomicrobiota</taxon>
        <taxon>Thermomicrobia</taxon>
        <taxon>Thermomicrobia incertae sedis</taxon>
        <taxon>Thermorudis</taxon>
    </lineage>
</organism>
<dbReference type="EMBL" id="DSIY01000103">
    <property type="protein sequence ID" value="HEG90685.1"/>
    <property type="molecule type" value="Genomic_DNA"/>
</dbReference>
<evidence type="ECO:0000256" key="3">
    <source>
        <dbReference type="SAM" id="Phobius"/>
    </source>
</evidence>
<feature type="transmembrane region" description="Helical" evidence="3">
    <location>
        <begin position="29"/>
        <end position="48"/>
    </location>
</feature>
<dbReference type="InterPro" id="IPR007391">
    <property type="entry name" value="Vancomycin_resist_VanW"/>
</dbReference>
<dbReference type="Pfam" id="PF12229">
    <property type="entry name" value="PG_binding_4"/>
    <property type="match status" value="1"/>
</dbReference>
<dbReference type="InterPro" id="IPR052913">
    <property type="entry name" value="Glycopeptide_resist_protein"/>
</dbReference>
<keyword evidence="1" id="KW-0732">Signal</keyword>
<feature type="region of interest" description="Disordered" evidence="2">
    <location>
        <begin position="598"/>
        <end position="649"/>
    </location>
</feature>
<comment type="caution">
    <text evidence="5">The sequence shown here is derived from an EMBL/GenBank/DDBJ whole genome shotgun (WGS) entry which is preliminary data.</text>
</comment>
<accession>A0A831X7Z5</accession>
<evidence type="ECO:0000259" key="4">
    <source>
        <dbReference type="SMART" id="SM01208"/>
    </source>
</evidence>
<dbReference type="PANTHER" id="PTHR35788">
    <property type="entry name" value="EXPORTED PROTEIN-RELATED"/>
    <property type="match status" value="1"/>
</dbReference>
<keyword evidence="3" id="KW-0812">Transmembrane</keyword>